<dbReference type="SUPFAM" id="SSF64383">
    <property type="entry name" value="Cell-division protein ZipA, C-terminal domain"/>
    <property type="match status" value="1"/>
</dbReference>
<keyword evidence="2" id="KW-1003">Cell membrane</keyword>
<dbReference type="InterPro" id="IPR007449">
    <property type="entry name" value="ZipA_FtsZ-bd_C"/>
</dbReference>
<dbReference type="Pfam" id="PF04354">
    <property type="entry name" value="ZipA_C"/>
    <property type="match status" value="1"/>
</dbReference>
<feature type="domain" description="ZipA C-terminal FtsZ-binding" evidence="4">
    <location>
        <begin position="190"/>
        <end position="298"/>
    </location>
</feature>
<keyword evidence="1" id="KW-0132">Cell division</keyword>
<keyword evidence="2" id="KW-0997">Cell inner membrane</keyword>
<evidence type="ECO:0000256" key="2">
    <source>
        <dbReference type="RuleBase" id="RU003613"/>
    </source>
</evidence>
<keyword evidence="1" id="KW-0131">Cell cycle</keyword>
<feature type="region of interest" description="Disordered" evidence="3">
    <location>
        <begin position="24"/>
        <end position="48"/>
    </location>
</feature>
<sequence>MPDAPLENLYLRTSSESQARADKVLPNVGSEDASHILGDWKPDSEPKDYDRDEYLPEPAVEWGIDVEFPANKSIDAKRLASQFGETFREKFGSCSLYGRDSQSGFWTFLVSADGPEEVTGLKIAYDYNQTWKPDFRPAFESEYEARLSAVAELAVEYIGDCNTTPSKSPAEAAKHAKTLTGLSEKYDRTAAIHLVAEKGKHFEGRDIWDVMQCLGLQWGDMDCFHWVNEGGAGDDYFFSVETSTPPGYFLPEQIAAGQLQTGDLIFICSVPRTCQPVEVIRRMDKAVRYCQRRLGGSVHYTLGESELLMPVLLENVEQIASDLAELGFEPGTGPALRMF</sequence>
<dbReference type="Proteomes" id="UP001500840">
    <property type="component" value="Unassembled WGS sequence"/>
</dbReference>
<protein>
    <recommendedName>
        <fullName evidence="1">Cell division protein ZipA</fullName>
    </recommendedName>
</protein>
<dbReference type="Gene3D" id="3.30.1400.10">
    <property type="entry name" value="ZipA, C-terminal FtsZ-binding domain"/>
    <property type="match status" value="1"/>
</dbReference>
<organism evidence="5 6">
    <name type="scientific">Novipirellula rosea</name>
    <dbReference type="NCBI Taxonomy" id="1031540"/>
    <lineage>
        <taxon>Bacteria</taxon>
        <taxon>Pseudomonadati</taxon>
        <taxon>Planctomycetota</taxon>
        <taxon>Planctomycetia</taxon>
        <taxon>Pirellulales</taxon>
        <taxon>Pirellulaceae</taxon>
        <taxon>Novipirellula</taxon>
    </lineage>
</organism>
<gene>
    <name evidence="5" type="ORF">GCM10023156_26140</name>
</gene>
<proteinExistence type="inferred from homology"/>
<feature type="compositionally biased region" description="Basic and acidic residues" evidence="3">
    <location>
        <begin position="32"/>
        <end position="48"/>
    </location>
</feature>
<evidence type="ECO:0000256" key="3">
    <source>
        <dbReference type="SAM" id="MobiDB-lite"/>
    </source>
</evidence>
<dbReference type="EMBL" id="BAABGA010000035">
    <property type="protein sequence ID" value="GAA4454161.1"/>
    <property type="molecule type" value="Genomic_DNA"/>
</dbReference>
<evidence type="ECO:0000313" key="6">
    <source>
        <dbReference type="Proteomes" id="UP001500840"/>
    </source>
</evidence>
<dbReference type="InterPro" id="IPR036765">
    <property type="entry name" value="ZipA_FtsZ-bd_C_sf"/>
</dbReference>
<comment type="function">
    <text evidence="1">Essential cell division protein that stabilizes the FtsZ protofilaments by cross-linking them and that serves as a cytoplasmic membrane anchor for the Z ring. Also required for the recruitment to the septal ring of downstream cell division proteins.</text>
</comment>
<keyword evidence="6" id="KW-1185">Reference proteome</keyword>
<name>A0ABP8MSK8_9BACT</name>
<reference evidence="6" key="1">
    <citation type="journal article" date="2019" name="Int. J. Syst. Evol. Microbiol.">
        <title>The Global Catalogue of Microorganisms (GCM) 10K type strain sequencing project: providing services to taxonomists for standard genome sequencing and annotation.</title>
        <authorList>
            <consortium name="The Broad Institute Genomics Platform"/>
            <consortium name="The Broad Institute Genome Sequencing Center for Infectious Disease"/>
            <person name="Wu L."/>
            <person name="Ma J."/>
        </authorList>
    </citation>
    <scope>NUCLEOTIDE SEQUENCE [LARGE SCALE GENOMIC DNA]</scope>
    <source>
        <strain evidence="6">JCM 17759</strain>
    </source>
</reference>
<accession>A0ABP8MSK8</accession>
<evidence type="ECO:0000313" key="5">
    <source>
        <dbReference type="EMBL" id="GAA4454161.1"/>
    </source>
</evidence>
<comment type="subcellular location">
    <subcellularLocation>
        <location evidence="2">Cell inner membrane</location>
        <topology evidence="2">Single-pass type I membrane protein</topology>
    </subcellularLocation>
</comment>
<evidence type="ECO:0000256" key="1">
    <source>
        <dbReference type="RuleBase" id="RU003612"/>
    </source>
</evidence>
<keyword evidence="2" id="KW-0812">Transmembrane</keyword>
<evidence type="ECO:0000259" key="4">
    <source>
        <dbReference type="Pfam" id="PF04354"/>
    </source>
</evidence>
<comment type="similarity">
    <text evidence="1">Belongs to the ZipA family.</text>
</comment>
<keyword evidence="2" id="KW-0472">Membrane</keyword>
<comment type="caution">
    <text evidence="5">The sequence shown here is derived from an EMBL/GenBank/DDBJ whole genome shotgun (WGS) entry which is preliminary data.</text>
</comment>